<dbReference type="Proteomes" id="UP000299102">
    <property type="component" value="Unassembled WGS sequence"/>
</dbReference>
<feature type="compositionally biased region" description="Polar residues" evidence="1">
    <location>
        <begin position="25"/>
        <end position="45"/>
    </location>
</feature>
<accession>A0A4C1ZV38</accession>
<comment type="caution">
    <text evidence="2">The sequence shown here is derived from an EMBL/GenBank/DDBJ whole genome shotgun (WGS) entry which is preliminary data.</text>
</comment>
<gene>
    <name evidence="2" type="ORF">EVAR_84847_1</name>
</gene>
<organism evidence="2 3">
    <name type="scientific">Eumeta variegata</name>
    <name type="common">Bagworm moth</name>
    <name type="synonym">Eumeta japonica</name>
    <dbReference type="NCBI Taxonomy" id="151549"/>
    <lineage>
        <taxon>Eukaryota</taxon>
        <taxon>Metazoa</taxon>
        <taxon>Ecdysozoa</taxon>
        <taxon>Arthropoda</taxon>
        <taxon>Hexapoda</taxon>
        <taxon>Insecta</taxon>
        <taxon>Pterygota</taxon>
        <taxon>Neoptera</taxon>
        <taxon>Endopterygota</taxon>
        <taxon>Lepidoptera</taxon>
        <taxon>Glossata</taxon>
        <taxon>Ditrysia</taxon>
        <taxon>Tineoidea</taxon>
        <taxon>Psychidae</taxon>
        <taxon>Oiketicinae</taxon>
        <taxon>Eumeta</taxon>
    </lineage>
</organism>
<protein>
    <submittedName>
        <fullName evidence="2">Uncharacterized protein</fullName>
    </submittedName>
</protein>
<proteinExistence type="predicted"/>
<sequence length="75" mass="8148">MAAFRGGKLPLKRSLARHSPAPVHTFQSGSCSPLSAGSQWKKTTVSSPRSRRFRLLLNDPQLPLVPSLRPVVSPS</sequence>
<dbReference type="EMBL" id="BGZK01002269">
    <property type="protein sequence ID" value="GBP92366.1"/>
    <property type="molecule type" value="Genomic_DNA"/>
</dbReference>
<reference evidence="2 3" key="1">
    <citation type="journal article" date="2019" name="Commun. Biol.">
        <title>The bagworm genome reveals a unique fibroin gene that provides high tensile strength.</title>
        <authorList>
            <person name="Kono N."/>
            <person name="Nakamura H."/>
            <person name="Ohtoshi R."/>
            <person name="Tomita M."/>
            <person name="Numata K."/>
            <person name="Arakawa K."/>
        </authorList>
    </citation>
    <scope>NUCLEOTIDE SEQUENCE [LARGE SCALE GENOMIC DNA]</scope>
</reference>
<feature type="region of interest" description="Disordered" evidence="1">
    <location>
        <begin position="1"/>
        <end position="45"/>
    </location>
</feature>
<evidence type="ECO:0000256" key="1">
    <source>
        <dbReference type="SAM" id="MobiDB-lite"/>
    </source>
</evidence>
<dbReference type="AlphaFoldDB" id="A0A4C1ZV38"/>
<evidence type="ECO:0000313" key="2">
    <source>
        <dbReference type="EMBL" id="GBP92366.1"/>
    </source>
</evidence>
<evidence type="ECO:0000313" key="3">
    <source>
        <dbReference type="Proteomes" id="UP000299102"/>
    </source>
</evidence>
<keyword evidence="3" id="KW-1185">Reference proteome</keyword>
<name>A0A4C1ZV38_EUMVA</name>